<accession>A0A7R9LDL6</accession>
<dbReference type="EMBL" id="CAJPVJ010000303">
    <property type="protein sequence ID" value="CAG2161994.1"/>
    <property type="molecule type" value="Genomic_DNA"/>
</dbReference>
<dbReference type="GO" id="GO:0005739">
    <property type="term" value="C:mitochondrion"/>
    <property type="evidence" value="ECO:0007669"/>
    <property type="project" value="UniProtKB-SubCell"/>
</dbReference>
<comment type="catalytic activity">
    <reaction evidence="6 7">
        <text>L-arginyl-[protein] + 2 S-adenosyl-L-methionine = N(omega),N(omega)'-dimethyl-L-arginyl-[protein] + 2 S-adenosyl-L-homocysteine + 2 H(+)</text>
        <dbReference type="Rhea" id="RHEA:48108"/>
        <dbReference type="Rhea" id="RHEA-COMP:10532"/>
        <dbReference type="Rhea" id="RHEA-COMP:11992"/>
        <dbReference type="ChEBI" id="CHEBI:15378"/>
        <dbReference type="ChEBI" id="CHEBI:29965"/>
        <dbReference type="ChEBI" id="CHEBI:57856"/>
        <dbReference type="ChEBI" id="CHEBI:59789"/>
        <dbReference type="ChEBI" id="CHEBI:88221"/>
        <dbReference type="EC" id="2.1.1.320"/>
    </reaction>
</comment>
<organism evidence="8">
    <name type="scientific">Oppiella nova</name>
    <dbReference type="NCBI Taxonomy" id="334625"/>
    <lineage>
        <taxon>Eukaryota</taxon>
        <taxon>Metazoa</taxon>
        <taxon>Ecdysozoa</taxon>
        <taxon>Arthropoda</taxon>
        <taxon>Chelicerata</taxon>
        <taxon>Arachnida</taxon>
        <taxon>Acari</taxon>
        <taxon>Acariformes</taxon>
        <taxon>Sarcoptiformes</taxon>
        <taxon>Oribatida</taxon>
        <taxon>Brachypylina</taxon>
        <taxon>Oppioidea</taxon>
        <taxon>Oppiidae</taxon>
        <taxon>Oppiella</taxon>
    </lineage>
</organism>
<evidence type="ECO:0000256" key="7">
    <source>
        <dbReference type="RuleBase" id="RU364114"/>
    </source>
</evidence>
<evidence type="ECO:0000313" key="8">
    <source>
        <dbReference type="EMBL" id="CAD7638787.1"/>
    </source>
</evidence>
<keyword evidence="5 7" id="KW-0496">Mitochondrion</keyword>
<dbReference type="PANTHER" id="PTHR12049">
    <property type="entry name" value="PROTEIN ARGININE METHYLTRANSFERASE NDUFAF7, MITOCHONDRIAL"/>
    <property type="match status" value="1"/>
</dbReference>
<evidence type="ECO:0000313" key="9">
    <source>
        <dbReference type="Proteomes" id="UP000728032"/>
    </source>
</evidence>
<dbReference type="InterPro" id="IPR038375">
    <property type="entry name" value="NDUFAF7_sf"/>
</dbReference>
<dbReference type="EC" id="2.1.1.320" evidence="7"/>
<dbReference type="Pfam" id="PF02636">
    <property type="entry name" value="Methyltransf_28"/>
    <property type="match status" value="1"/>
</dbReference>
<protein>
    <recommendedName>
        <fullName evidence="7">Protein arginine methyltransferase NDUFAF7</fullName>
        <ecNumber evidence="7">2.1.1.320</ecNumber>
    </recommendedName>
</protein>
<evidence type="ECO:0000256" key="2">
    <source>
        <dbReference type="ARBA" id="ARBA00005891"/>
    </source>
</evidence>
<dbReference type="EMBL" id="OC915128">
    <property type="protein sequence ID" value="CAD7638787.1"/>
    <property type="molecule type" value="Genomic_DNA"/>
</dbReference>
<evidence type="ECO:0000256" key="4">
    <source>
        <dbReference type="ARBA" id="ARBA00022679"/>
    </source>
</evidence>
<comment type="similarity">
    <text evidence="2 7">Belongs to the NDUFAF7 family.</text>
</comment>
<dbReference type="GO" id="GO:0032259">
    <property type="term" value="P:methylation"/>
    <property type="evidence" value="ECO:0007669"/>
    <property type="project" value="UniProtKB-KW"/>
</dbReference>
<reference evidence="8" key="1">
    <citation type="submission" date="2020-11" db="EMBL/GenBank/DDBJ databases">
        <authorList>
            <person name="Tran Van P."/>
        </authorList>
    </citation>
    <scope>NUCLEOTIDE SEQUENCE</scope>
</reference>
<dbReference type="InterPro" id="IPR029063">
    <property type="entry name" value="SAM-dependent_MTases_sf"/>
</dbReference>
<dbReference type="InterPro" id="IPR003788">
    <property type="entry name" value="NDUFAF7"/>
</dbReference>
<proteinExistence type="inferred from homology"/>
<dbReference type="Gene3D" id="3.40.50.12710">
    <property type="match status" value="1"/>
</dbReference>
<dbReference type="PANTHER" id="PTHR12049:SF7">
    <property type="entry name" value="PROTEIN ARGININE METHYLTRANSFERASE NDUFAF7, MITOCHONDRIAL"/>
    <property type="match status" value="1"/>
</dbReference>
<gene>
    <name evidence="8" type="ORF">ONB1V03_LOCUS1595</name>
</gene>
<dbReference type="OrthoDB" id="438553at2759"/>
<evidence type="ECO:0000256" key="5">
    <source>
        <dbReference type="ARBA" id="ARBA00023128"/>
    </source>
</evidence>
<evidence type="ECO:0000256" key="1">
    <source>
        <dbReference type="ARBA" id="ARBA00004173"/>
    </source>
</evidence>
<dbReference type="GO" id="GO:0035243">
    <property type="term" value="F:protein-arginine omega-N symmetric methyltransferase activity"/>
    <property type="evidence" value="ECO:0007669"/>
    <property type="project" value="UniProtKB-EC"/>
</dbReference>
<dbReference type="AlphaFoldDB" id="A0A7R9LDL6"/>
<dbReference type="SUPFAM" id="SSF53335">
    <property type="entry name" value="S-adenosyl-L-methionine-dependent methyltransferases"/>
    <property type="match status" value="1"/>
</dbReference>
<evidence type="ECO:0000256" key="3">
    <source>
        <dbReference type="ARBA" id="ARBA00022603"/>
    </source>
</evidence>
<name>A0A7R9LDL6_9ACAR</name>
<keyword evidence="9" id="KW-1185">Reference proteome</keyword>
<evidence type="ECO:0000256" key="6">
    <source>
        <dbReference type="ARBA" id="ARBA00048612"/>
    </source>
</evidence>
<dbReference type="GO" id="GO:0032981">
    <property type="term" value="P:mitochondrial respiratory chain complex I assembly"/>
    <property type="evidence" value="ECO:0007669"/>
    <property type="project" value="TreeGrafter"/>
</dbReference>
<comment type="function">
    <text evidence="7">Arginine methyltransferase involved in the assembly or stability of mitochondrial NADH:ubiquinone oxidoreductase complex (complex I).</text>
</comment>
<dbReference type="Proteomes" id="UP000728032">
    <property type="component" value="Unassembled WGS sequence"/>
</dbReference>
<sequence length="456" mass="51103">MNSFLMATKLRIGSVATKTARQLLTTNAYHSCRRPQHQMQRCLSIMASKQSPIGRQTDTATAADIKQKKLSLRREMVQKITATGPMTVAEYQQMVLTHPISGFYMKDDVFGAKGHFTTSPEISQIFGELIAVWLLNEWQRYGCPKPLRVVELGPGRGTLAADVGRVLSQFSHSKDVTSLHLIELSPHLTQIQEQNICGTVSLIERNESEKDFRHSALTQTGLPITWYRSMDQIGSKPGFSAYIAHEFLDALPVHKFVKSPSGQWREVLIDCDPNGELRYIIANNATPASKMFIDGANIQSDNLEVCPQAALIMDQVISRFSRKNPGCFLVCDYGYDDPNANRDTFRAFRDHQMWDPLREPGTADLTADVDFGYLKKHIKDKATVFGTVTQQHFLKSLGIELRLSQLMGQASDDQKADLQSGVDMLLKDMGDRYKFLSVFPANYKETFAAIPPAGFV</sequence>
<keyword evidence="4 7" id="KW-0808">Transferase</keyword>
<keyword evidence="3 7" id="KW-0489">Methyltransferase</keyword>
<comment type="subcellular location">
    <subcellularLocation>
        <location evidence="1 7">Mitochondrion</location>
    </subcellularLocation>
</comment>